<comment type="caution">
    <text evidence="2">The sequence shown here is derived from an EMBL/GenBank/DDBJ whole genome shotgun (WGS) entry which is preliminary data.</text>
</comment>
<gene>
    <name evidence="2" type="ORF">S01H4_55745</name>
</gene>
<dbReference type="EMBL" id="BART01032214">
    <property type="protein sequence ID" value="GAH08557.1"/>
    <property type="molecule type" value="Genomic_DNA"/>
</dbReference>
<protein>
    <submittedName>
        <fullName evidence="2">Uncharacterized protein</fullName>
    </submittedName>
</protein>
<organism evidence="2">
    <name type="scientific">marine sediment metagenome</name>
    <dbReference type="NCBI Taxonomy" id="412755"/>
    <lineage>
        <taxon>unclassified sequences</taxon>
        <taxon>metagenomes</taxon>
        <taxon>ecological metagenomes</taxon>
    </lineage>
</organism>
<reference evidence="2" key="1">
    <citation type="journal article" date="2014" name="Front. Microbiol.">
        <title>High frequency of phylogenetically diverse reductive dehalogenase-homologous genes in deep subseafloor sedimentary metagenomes.</title>
        <authorList>
            <person name="Kawai M."/>
            <person name="Futagami T."/>
            <person name="Toyoda A."/>
            <person name="Takaki Y."/>
            <person name="Nishi S."/>
            <person name="Hori S."/>
            <person name="Arai W."/>
            <person name="Tsubouchi T."/>
            <person name="Morono Y."/>
            <person name="Uchiyama I."/>
            <person name="Ito T."/>
            <person name="Fujiyama A."/>
            <person name="Inagaki F."/>
            <person name="Takami H."/>
        </authorList>
    </citation>
    <scope>NUCLEOTIDE SEQUENCE</scope>
    <source>
        <strain evidence="2">Expedition CK06-06</strain>
    </source>
</reference>
<sequence>NPKTMRKVKLMARGEDAKHSGKTFMQSEDQKERYSDRCLNQSSKFLLDIS</sequence>
<feature type="compositionally biased region" description="Basic residues" evidence="1">
    <location>
        <begin position="1"/>
        <end position="10"/>
    </location>
</feature>
<evidence type="ECO:0000313" key="2">
    <source>
        <dbReference type="EMBL" id="GAH08557.1"/>
    </source>
</evidence>
<proteinExistence type="predicted"/>
<accession>X1CLD4</accession>
<feature type="region of interest" description="Disordered" evidence="1">
    <location>
        <begin position="1"/>
        <end position="30"/>
    </location>
</feature>
<name>X1CLD4_9ZZZZ</name>
<dbReference type="AlphaFoldDB" id="X1CLD4"/>
<evidence type="ECO:0000256" key="1">
    <source>
        <dbReference type="SAM" id="MobiDB-lite"/>
    </source>
</evidence>
<feature type="non-terminal residue" evidence="2">
    <location>
        <position position="1"/>
    </location>
</feature>